<dbReference type="NCBIfam" id="NF007739">
    <property type="entry name" value="PRK10419.1"/>
    <property type="match status" value="2"/>
</dbReference>
<dbReference type="Pfam" id="PF00005">
    <property type="entry name" value="ABC_tran"/>
    <property type="match status" value="2"/>
</dbReference>
<dbReference type="PROSITE" id="PS00211">
    <property type="entry name" value="ABC_TRANSPORTER_1"/>
    <property type="match status" value="2"/>
</dbReference>
<dbReference type="SMART" id="SM00382">
    <property type="entry name" value="AAA"/>
    <property type="match status" value="2"/>
</dbReference>
<keyword evidence="6 9" id="KW-0067">ATP-binding</keyword>
<dbReference type="GO" id="GO:0016887">
    <property type="term" value="F:ATP hydrolysis activity"/>
    <property type="evidence" value="ECO:0007669"/>
    <property type="project" value="InterPro"/>
</dbReference>
<dbReference type="EMBL" id="FMXQ01000014">
    <property type="protein sequence ID" value="SDB58045.1"/>
    <property type="molecule type" value="Genomic_DNA"/>
</dbReference>
<dbReference type="InterPro" id="IPR050388">
    <property type="entry name" value="ABC_Ni/Peptide_Import"/>
</dbReference>
<accession>A0A1G6EMD5</accession>
<feature type="domain" description="ABC transporter" evidence="8">
    <location>
        <begin position="7"/>
        <end position="258"/>
    </location>
</feature>
<sequence length="558" mass="60866">MTGEPILSVRDLTVQFDSGDGWRSVVEDVSFTLNKGEVLGIVGESGSGKTVTSRALIRLLPDRVSRIAGGCVDFEGRDVIAMSESALEDIRGGKIGMIFQNPTTHLDPVMRIGQQIAAGLMLHLGLRSRAARARTIELLDEVGFRDPERQVDAFPHELSGGMRQRAMIAGALSCNPSILIADEPTTALDVTVQAQIIELLRTLGRQRGLSIIFISHDLGLVADFCQRMVVMERGRIVEAGAVDDVIARPQHPYTIRLLHSQPGLTAPGSYFDLDGETKSRNETRPAPQGDATYLAIDRLAVAFSRKRSLGEILTRKPVRDLAAVDGVSLNLTRGEALGLVGESGSGKSTLARSVVGLVTPKSGEIQLDGKSLGKPGERQRGPWHRQIQMIFQDPVSSLNPKMTVGETLAEPLSVHRLCPPADVKDRVLGLMTEVGLEHDLLNRKPHQLSGGQCQRVGIARALSVEPEFLIADEPTSALDVTIQAQIINLLMRLRESRGLTMLFISHDLTVVRHLCQRIAVMQHGRLVETGSAEEIFDNPRQDYTRKLLAAIPRVARAR</sequence>
<dbReference type="PANTHER" id="PTHR43297:SF2">
    <property type="entry name" value="DIPEPTIDE TRANSPORT ATP-BINDING PROTEIN DPPD"/>
    <property type="match status" value="1"/>
</dbReference>
<reference evidence="9 10" key="1">
    <citation type="submission" date="2016-10" db="EMBL/GenBank/DDBJ databases">
        <authorList>
            <person name="de Groot N.N."/>
        </authorList>
    </citation>
    <scope>NUCLEOTIDE SEQUENCE [LARGE SCALE GENOMIC DNA]</scope>
    <source>
        <strain evidence="9 10">ATCC 35022</strain>
    </source>
</reference>
<dbReference type="InterPro" id="IPR003593">
    <property type="entry name" value="AAA+_ATPase"/>
</dbReference>
<evidence type="ECO:0000313" key="10">
    <source>
        <dbReference type="Proteomes" id="UP000199071"/>
    </source>
</evidence>
<name>A0A1G6EMD5_9HYPH</name>
<keyword evidence="7" id="KW-0472">Membrane</keyword>
<evidence type="ECO:0000256" key="3">
    <source>
        <dbReference type="ARBA" id="ARBA00022448"/>
    </source>
</evidence>
<dbReference type="Proteomes" id="UP000199071">
    <property type="component" value="Unassembled WGS sequence"/>
</dbReference>
<proteinExistence type="inferred from homology"/>
<comment type="subcellular location">
    <subcellularLocation>
        <location evidence="1">Cell inner membrane</location>
        <topology evidence="1">Peripheral membrane protein</topology>
    </subcellularLocation>
</comment>
<dbReference type="STRING" id="665467.SAMN02982931_04632"/>
<dbReference type="GO" id="GO:0005524">
    <property type="term" value="F:ATP binding"/>
    <property type="evidence" value="ECO:0007669"/>
    <property type="project" value="UniProtKB-KW"/>
</dbReference>
<dbReference type="InterPro" id="IPR017871">
    <property type="entry name" value="ABC_transporter-like_CS"/>
</dbReference>
<dbReference type="FunFam" id="3.40.50.300:FF:000016">
    <property type="entry name" value="Oligopeptide ABC transporter ATP-binding component"/>
    <property type="match status" value="2"/>
</dbReference>
<dbReference type="CDD" id="cd03257">
    <property type="entry name" value="ABC_NikE_OppD_transporters"/>
    <property type="match status" value="2"/>
</dbReference>
<evidence type="ECO:0000256" key="7">
    <source>
        <dbReference type="ARBA" id="ARBA00023136"/>
    </source>
</evidence>
<dbReference type="GO" id="GO:0055085">
    <property type="term" value="P:transmembrane transport"/>
    <property type="evidence" value="ECO:0007669"/>
    <property type="project" value="UniProtKB-ARBA"/>
</dbReference>
<dbReference type="PROSITE" id="PS50893">
    <property type="entry name" value="ABC_TRANSPORTER_2"/>
    <property type="match status" value="2"/>
</dbReference>
<dbReference type="RefSeq" id="WP_244521408.1">
    <property type="nucleotide sequence ID" value="NZ_FMXQ01000014.1"/>
</dbReference>
<dbReference type="InterPro" id="IPR027417">
    <property type="entry name" value="P-loop_NTPase"/>
</dbReference>
<dbReference type="InterPro" id="IPR013563">
    <property type="entry name" value="Oligopep_ABC_C"/>
</dbReference>
<comment type="similarity">
    <text evidence="2">Belongs to the ABC transporter superfamily.</text>
</comment>
<dbReference type="Gene3D" id="3.40.50.300">
    <property type="entry name" value="P-loop containing nucleotide triphosphate hydrolases"/>
    <property type="match status" value="2"/>
</dbReference>
<dbReference type="GO" id="GO:0015833">
    <property type="term" value="P:peptide transport"/>
    <property type="evidence" value="ECO:0007669"/>
    <property type="project" value="InterPro"/>
</dbReference>
<evidence type="ECO:0000256" key="4">
    <source>
        <dbReference type="ARBA" id="ARBA00022475"/>
    </source>
</evidence>
<evidence type="ECO:0000259" key="8">
    <source>
        <dbReference type="PROSITE" id="PS50893"/>
    </source>
</evidence>
<dbReference type="Pfam" id="PF08352">
    <property type="entry name" value="oligo_HPY"/>
    <property type="match status" value="2"/>
</dbReference>
<protein>
    <submittedName>
        <fullName evidence="9">Peptide/nickel transport system ATP-binding protein</fullName>
    </submittedName>
</protein>
<keyword evidence="10" id="KW-1185">Reference proteome</keyword>
<evidence type="ECO:0000256" key="2">
    <source>
        <dbReference type="ARBA" id="ARBA00005417"/>
    </source>
</evidence>
<dbReference type="SUPFAM" id="SSF52540">
    <property type="entry name" value="P-loop containing nucleoside triphosphate hydrolases"/>
    <property type="match status" value="2"/>
</dbReference>
<organism evidence="9 10">
    <name type="scientific">Bauldia litoralis</name>
    <dbReference type="NCBI Taxonomy" id="665467"/>
    <lineage>
        <taxon>Bacteria</taxon>
        <taxon>Pseudomonadati</taxon>
        <taxon>Pseudomonadota</taxon>
        <taxon>Alphaproteobacteria</taxon>
        <taxon>Hyphomicrobiales</taxon>
        <taxon>Kaistiaceae</taxon>
        <taxon>Bauldia</taxon>
    </lineage>
</organism>
<dbReference type="InterPro" id="IPR003439">
    <property type="entry name" value="ABC_transporter-like_ATP-bd"/>
</dbReference>
<keyword evidence="5" id="KW-0547">Nucleotide-binding</keyword>
<evidence type="ECO:0000256" key="1">
    <source>
        <dbReference type="ARBA" id="ARBA00004417"/>
    </source>
</evidence>
<keyword evidence="3" id="KW-0813">Transport</keyword>
<keyword evidence="4" id="KW-1003">Cell membrane</keyword>
<dbReference type="NCBIfam" id="NF008453">
    <property type="entry name" value="PRK11308.1"/>
    <property type="match status" value="2"/>
</dbReference>
<evidence type="ECO:0000313" key="9">
    <source>
        <dbReference type="EMBL" id="SDB58045.1"/>
    </source>
</evidence>
<gene>
    <name evidence="9" type="ORF">SAMN02982931_04632</name>
</gene>
<evidence type="ECO:0000256" key="5">
    <source>
        <dbReference type="ARBA" id="ARBA00022741"/>
    </source>
</evidence>
<dbReference type="PANTHER" id="PTHR43297">
    <property type="entry name" value="OLIGOPEPTIDE TRANSPORT ATP-BINDING PROTEIN APPD"/>
    <property type="match status" value="1"/>
</dbReference>
<evidence type="ECO:0000256" key="6">
    <source>
        <dbReference type="ARBA" id="ARBA00022840"/>
    </source>
</evidence>
<dbReference type="AlphaFoldDB" id="A0A1G6EMD5"/>
<dbReference type="GO" id="GO:0005886">
    <property type="term" value="C:plasma membrane"/>
    <property type="evidence" value="ECO:0007669"/>
    <property type="project" value="UniProtKB-SubCell"/>
</dbReference>
<feature type="domain" description="ABC transporter" evidence="8">
    <location>
        <begin position="304"/>
        <end position="548"/>
    </location>
</feature>